<proteinExistence type="inferred from homology"/>
<evidence type="ECO:0000259" key="7">
    <source>
        <dbReference type="PROSITE" id="PS51898"/>
    </source>
</evidence>
<dbReference type="InterPro" id="IPR011010">
    <property type="entry name" value="DNA_brk_join_enz"/>
</dbReference>
<comment type="caution">
    <text evidence="8">The sequence shown here is derived from an EMBL/GenBank/DDBJ whole genome shotgun (WGS) entry which is preliminary data.</text>
</comment>
<dbReference type="EC" id="3.1.26.4" evidence="2"/>
<dbReference type="InterPro" id="IPR000477">
    <property type="entry name" value="RT_dom"/>
</dbReference>
<evidence type="ECO:0000256" key="2">
    <source>
        <dbReference type="ARBA" id="ARBA00012180"/>
    </source>
</evidence>
<dbReference type="SUPFAM" id="SSF47823">
    <property type="entry name" value="lambda integrase-like, N-terminal domain"/>
    <property type="match status" value="1"/>
</dbReference>
<dbReference type="SUPFAM" id="SSF56349">
    <property type="entry name" value="DNA breaking-rejoining enzymes"/>
    <property type="match status" value="1"/>
</dbReference>
<keyword evidence="3" id="KW-0238">DNA-binding</keyword>
<dbReference type="PANTHER" id="PTHR33050">
    <property type="entry name" value="REVERSE TRANSCRIPTASE DOMAIN-CONTAINING PROTEIN"/>
    <property type="match status" value="1"/>
</dbReference>
<dbReference type="SUPFAM" id="SSF56672">
    <property type="entry name" value="DNA/RNA polymerases"/>
    <property type="match status" value="1"/>
</dbReference>
<feature type="compositionally biased region" description="Basic residues" evidence="5">
    <location>
        <begin position="73"/>
        <end position="95"/>
    </location>
</feature>
<evidence type="ECO:0000259" key="6">
    <source>
        <dbReference type="PROSITE" id="PS50878"/>
    </source>
</evidence>
<dbReference type="GO" id="GO:0003677">
    <property type="term" value="F:DNA binding"/>
    <property type="evidence" value="ECO:0007669"/>
    <property type="project" value="UniProtKB-KW"/>
</dbReference>
<reference evidence="8 9" key="1">
    <citation type="submission" date="2024-05" db="EMBL/GenBank/DDBJ databases">
        <title>Genome sequencing and assembly of Indian major carp, Cirrhinus mrigala (Hamilton, 1822).</title>
        <authorList>
            <person name="Mohindra V."/>
            <person name="Chowdhury L.M."/>
            <person name="Lal K."/>
            <person name="Jena J.K."/>
        </authorList>
    </citation>
    <scope>NUCLEOTIDE SEQUENCE [LARGE SCALE GENOMIC DNA]</scope>
    <source>
        <strain evidence="8">CM1030</strain>
        <tissue evidence="8">Blood</tissue>
    </source>
</reference>
<keyword evidence="9" id="KW-1185">Reference proteome</keyword>
<dbReference type="PROSITE" id="PS50878">
    <property type="entry name" value="RT_POL"/>
    <property type="match status" value="1"/>
</dbReference>
<dbReference type="InterPro" id="IPR043502">
    <property type="entry name" value="DNA/RNA_pol_sf"/>
</dbReference>
<feature type="compositionally biased region" description="Polar residues" evidence="5">
    <location>
        <begin position="104"/>
        <end position="115"/>
    </location>
</feature>
<keyword evidence="4" id="KW-0233">DNA recombination</keyword>
<dbReference type="EMBL" id="JAMKFB020000248">
    <property type="protein sequence ID" value="KAL0151359.1"/>
    <property type="molecule type" value="Genomic_DNA"/>
</dbReference>
<dbReference type="InterPro" id="IPR052055">
    <property type="entry name" value="Hepadnavirus_pol/RT"/>
</dbReference>
<dbReference type="InterPro" id="IPR002104">
    <property type="entry name" value="Integrase_catalytic"/>
</dbReference>
<dbReference type="PANTHER" id="PTHR33050:SF8">
    <property type="entry name" value="REVERSE TRANSCRIPTASE DOMAIN-CONTAINING PROTEIN"/>
    <property type="match status" value="1"/>
</dbReference>
<dbReference type="InterPro" id="IPR010998">
    <property type="entry name" value="Integrase_recombinase_N"/>
</dbReference>
<dbReference type="Pfam" id="PF00078">
    <property type="entry name" value="RVT_1"/>
    <property type="match status" value="1"/>
</dbReference>
<dbReference type="Gene3D" id="3.30.70.270">
    <property type="match status" value="1"/>
</dbReference>
<feature type="region of interest" description="Disordered" evidence="5">
    <location>
        <begin position="172"/>
        <end position="274"/>
    </location>
</feature>
<dbReference type="Gene3D" id="1.10.150.130">
    <property type="match status" value="1"/>
</dbReference>
<feature type="compositionally biased region" description="Low complexity" evidence="5">
    <location>
        <begin position="60"/>
        <end position="72"/>
    </location>
</feature>
<evidence type="ECO:0000256" key="4">
    <source>
        <dbReference type="ARBA" id="ARBA00023172"/>
    </source>
</evidence>
<sequence length="1451" mass="160923">MDAELQINPSDTDDDLFGSKSPPPKKSSRQSPHSQSSRSQSSKRLRSTVQIPQPREHSRTSSLSEPSPTSSRSHVHSPPHTRTSVRHRHRSHRHESRRDRSPHQQSQHPSTASPRQRTHGKSPRPESNIKQWTVARLQRALKDKGINFSRYDNKSRLFQLYTASINTPLNVNTEPSTLPAFARNPPIVTRDVTTQPSHRPRQAAPAPPSGDPTQKPSTPAPSTSEPSTFPAPPRYPPIVSRDVNSQPRHRPQQAASAPPSGGHMQMPPTLAPSTPELSQIITSFLSSLCAQSAPNPNTHSSFHPTILSSTLPSAVTSNTASVTTCSSQPNPNQVLLAANPGTIPASGSYAANPGNIPALPSAFPTNLSFFPSLAHPNPSPSQYPHFTPINSSPYTLATAIPPSRPASAVLRPSPVSPALRHQILTGNYIDLAHLLQPSLINVSQPRELQTSQGIMQLSHTINSHSKDLTPTEFALAFSIYRDIICSVYPDRRTELDDYLYIILDMAVRFGGNGFYNYHVFFATQAAVVKPQSSSSRQTSVFNRLSSAAPPPSIIPKPLDIRPTVNVPIPKSIDKRGRPILYQGGRMTPTRLLLLRRCPRQELLPPQPNCFASMTTKVKALANALLEHPDREFVDFIINRLQNGFHPGIEIKPDTSHISPNLQSALSEPNTVDTLIAKEVQEGFMIGPFKEPPFSPFRISPVGIATRKYSGKKRLIIDLSSPHGSHIPSINSIIPAPDLSMKYASIDQAISLIRKAGLGAWLSKADITSAFKVMPSHPEFWRFFGIFWKGVYYFAVRLTFGCKSSPKIFDSLSEALCWILINNHKLPYVLHLLDDFLIITPPSTSPSLGLSTLVQVFNELGVPLSKEKTLGPCTSIEFLGITLDSISFQASLPSEKVQRISLLLSNYLLADRCTKQQLLALLGHLNYAIRIIPQGKSFLSHLLSKVTSIPSLHDKVTLDEGCKMEMHLWQQFLSSWNGISFFYNDYVSQPEDIQLYTDAAPSTGFGGYYSGRWFASEWPPEFSHLAQQSDSPSSTLFEIYPVIIAAILWGHEWSKHIILIHSDNSAVVDIINKGRSRSPTIMQFIRRLTLISAQNQFLIRAAHIPEVQDLGSRLRRTSHASSTVFCYHLQLNPHLEDLSHASREAILDGLAPSTLSAYLTGWNCFKAYHSYYQIPFPLLDVWSICNFVTHAHSNLNIRASTIQTYLSGINFILKLATGEPCHSISHSHVTMLIKGLRKQEPASSARRLPLTSDLLSQCICTLRSGYMSPPIDRTLECMFLLAFFGFLRCSELAPSTSAFNPVIHPSLSDISVHTPDSLIYTLKKSKTDQFGKSCPIYIFRLNSFISPFEPISEYVLSRYANNSSPQEPLFLTENGKMATRFWFNKHFLKVLSASGISSEHYSLHSFRIGAATTAASAGISDETIRVMGRWSSEAYRLYIRGVVLVSEMELIS</sequence>
<evidence type="ECO:0000256" key="5">
    <source>
        <dbReference type="SAM" id="MobiDB-lite"/>
    </source>
</evidence>
<dbReference type="GO" id="GO:0006310">
    <property type="term" value="P:DNA recombination"/>
    <property type="evidence" value="ECO:0007669"/>
    <property type="project" value="UniProtKB-KW"/>
</dbReference>
<dbReference type="InterPro" id="IPR043128">
    <property type="entry name" value="Rev_trsase/Diguanyl_cyclase"/>
</dbReference>
<comment type="similarity">
    <text evidence="1">Belongs to the beta type-B retroviral polymerase family. HERV class-II K(HML-2) pol subfamily.</text>
</comment>
<evidence type="ECO:0000313" key="8">
    <source>
        <dbReference type="EMBL" id="KAL0151359.1"/>
    </source>
</evidence>
<accession>A0ABD0MQU9</accession>
<protein>
    <recommendedName>
        <fullName evidence="2">ribonuclease H</fullName>
        <ecNumber evidence="2">3.1.26.4</ecNumber>
    </recommendedName>
</protein>
<feature type="compositionally biased region" description="Low complexity" evidence="5">
    <location>
        <begin position="216"/>
        <end position="228"/>
    </location>
</feature>
<name>A0ABD0MQU9_CIRMR</name>
<feature type="domain" description="Reverse transcriptase" evidence="6">
    <location>
        <begin position="685"/>
        <end position="882"/>
    </location>
</feature>
<dbReference type="Gene3D" id="3.10.10.10">
    <property type="entry name" value="HIV Type 1 Reverse Transcriptase, subunit A, domain 1"/>
    <property type="match status" value="1"/>
</dbReference>
<evidence type="ECO:0000256" key="3">
    <source>
        <dbReference type="ARBA" id="ARBA00023125"/>
    </source>
</evidence>
<evidence type="ECO:0000256" key="1">
    <source>
        <dbReference type="ARBA" id="ARBA00010879"/>
    </source>
</evidence>
<dbReference type="InterPro" id="IPR013762">
    <property type="entry name" value="Integrase-like_cat_sf"/>
</dbReference>
<dbReference type="CDD" id="cd03714">
    <property type="entry name" value="RT_DIRS1"/>
    <property type="match status" value="1"/>
</dbReference>
<evidence type="ECO:0000313" key="9">
    <source>
        <dbReference type="Proteomes" id="UP001529510"/>
    </source>
</evidence>
<feature type="compositionally biased region" description="Low complexity" evidence="5">
    <location>
        <begin position="29"/>
        <end position="40"/>
    </location>
</feature>
<dbReference type="GO" id="GO:0004523">
    <property type="term" value="F:RNA-DNA hybrid ribonuclease activity"/>
    <property type="evidence" value="ECO:0007669"/>
    <property type="project" value="UniProtKB-EC"/>
</dbReference>
<dbReference type="Gene3D" id="1.10.443.10">
    <property type="entry name" value="Intergrase catalytic core"/>
    <property type="match status" value="1"/>
</dbReference>
<gene>
    <name evidence="8" type="ORF">M9458_053353</name>
</gene>
<feature type="domain" description="Tyr recombinase" evidence="7">
    <location>
        <begin position="1244"/>
        <end position="1451"/>
    </location>
</feature>
<organism evidence="8 9">
    <name type="scientific">Cirrhinus mrigala</name>
    <name type="common">Mrigala</name>
    <dbReference type="NCBI Taxonomy" id="683832"/>
    <lineage>
        <taxon>Eukaryota</taxon>
        <taxon>Metazoa</taxon>
        <taxon>Chordata</taxon>
        <taxon>Craniata</taxon>
        <taxon>Vertebrata</taxon>
        <taxon>Euteleostomi</taxon>
        <taxon>Actinopterygii</taxon>
        <taxon>Neopterygii</taxon>
        <taxon>Teleostei</taxon>
        <taxon>Ostariophysi</taxon>
        <taxon>Cypriniformes</taxon>
        <taxon>Cyprinidae</taxon>
        <taxon>Labeoninae</taxon>
        <taxon>Labeonini</taxon>
        <taxon>Cirrhinus</taxon>
    </lineage>
</organism>
<dbReference type="Proteomes" id="UP001529510">
    <property type="component" value="Unassembled WGS sequence"/>
</dbReference>
<feature type="region of interest" description="Disordered" evidence="5">
    <location>
        <begin position="1"/>
        <end position="131"/>
    </location>
</feature>
<dbReference type="PROSITE" id="PS51898">
    <property type="entry name" value="TYR_RECOMBINASE"/>
    <property type="match status" value="1"/>
</dbReference>
<dbReference type="CDD" id="cd09275">
    <property type="entry name" value="RNase_HI_RT_DIRS1"/>
    <property type="match status" value="1"/>
</dbReference>